<evidence type="ECO:0000313" key="3">
    <source>
        <dbReference type="Proteomes" id="UP001153555"/>
    </source>
</evidence>
<feature type="chain" id="PRO_5040242286" description="Secreted protein" evidence="1">
    <location>
        <begin position="26"/>
        <end position="154"/>
    </location>
</feature>
<keyword evidence="1" id="KW-0732">Signal</keyword>
<feature type="non-terminal residue" evidence="2">
    <location>
        <position position="1"/>
    </location>
</feature>
<dbReference type="Proteomes" id="UP001153555">
    <property type="component" value="Unassembled WGS sequence"/>
</dbReference>
<gene>
    <name evidence="2" type="ORF">SHERM_00838</name>
</gene>
<evidence type="ECO:0000256" key="1">
    <source>
        <dbReference type="SAM" id="SignalP"/>
    </source>
</evidence>
<protein>
    <recommendedName>
        <fullName evidence="4">Secreted protein</fullName>
    </recommendedName>
</protein>
<name>A0A9N7MIR7_STRHE</name>
<proteinExistence type="predicted"/>
<accession>A0A9N7MIR7</accession>
<feature type="signal peptide" evidence="1">
    <location>
        <begin position="1"/>
        <end position="25"/>
    </location>
</feature>
<comment type="caution">
    <text evidence="2">The sequence shown here is derived from an EMBL/GenBank/DDBJ whole genome shotgun (WGS) entry which is preliminary data.</text>
</comment>
<evidence type="ECO:0008006" key="4">
    <source>
        <dbReference type="Google" id="ProtNLM"/>
    </source>
</evidence>
<organism evidence="2 3">
    <name type="scientific">Striga hermonthica</name>
    <name type="common">Purple witchweed</name>
    <name type="synonym">Buchnera hermonthica</name>
    <dbReference type="NCBI Taxonomy" id="68872"/>
    <lineage>
        <taxon>Eukaryota</taxon>
        <taxon>Viridiplantae</taxon>
        <taxon>Streptophyta</taxon>
        <taxon>Embryophyta</taxon>
        <taxon>Tracheophyta</taxon>
        <taxon>Spermatophyta</taxon>
        <taxon>Magnoliopsida</taxon>
        <taxon>eudicotyledons</taxon>
        <taxon>Gunneridae</taxon>
        <taxon>Pentapetalae</taxon>
        <taxon>asterids</taxon>
        <taxon>lamiids</taxon>
        <taxon>Lamiales</taxon>
        <taxon>Orobanchaceae</taxon>
        <taxon>Buchnereae</taxon>
        <taxon>Striga</taxon>
    </lineage>
</organism>
<feature type="non-terminal residue" evidence="2">
    <location>
        <position position="154"/>
    </location>
</feature>
<reference evidence="2" key="1">
    <citation type="submission" date="2019-12" db="EMBL/GenBank/DDBJ databases">
        <authorList>
            <person name="Scholes J."/>
        </authorList>
    </citation>
    <scope>NUCLEOTIDE SEQUENCE</scope>
</reference>
<dbReference type="AlphaFoldDB" id="A0A9N7MIR7"/>
<keyword evidence="3" id="KW-1185">Reference proteome</keyword>
<sequence>RDSLAFALRFLRAHLVLRFLGFSLASGTHPFGQSHSHDGRYIRLDGSSNMFSSHKMRPSSPSSLDSPGLMITSVSFPSSSRLSLSSRIRKFSAPSSSWFRTSPSISFRPSTSCRSYSSRFLRSWSLSRYVLSHGVSSLSKISNNSRSCQSISSN</sequence>
<evidence type="ECO:0000313" key="2">
    <source>
        <dbReference type="EMBL" id="CAA0805930.1"/>
    </source>
</evidence>
<dbReference type="EMBL" id="CACSLK010000214">
    <property type="protein sequence ID" value="CAA0805930.1"/>
    <property type="molecule type" value="Genomic_DNA"/>
</dbReference>